<dbReference type="AlphaFoldDB" id="D8IXC6"/>
<proteinExistence type="inferred from homology"/>
<evidence type="ECO:0000256" key="1">
    <source>
        <dbReference type="ARBA" id="ARBA00005125"/>
    </source>
</evidence>
<protein>
    <submittedName>
        <fullName evidence="4">UDP-glucose 4-epimerase protein</fullName>
        <ecNumber evidence="4">5.1.3.2</ecNumber>
    </submittedName>
</protein>
<evidence type="ECO:0000256" key="2">
    <source>
        <dbReference type="ARBA" id="ARBA00007637"/>
    </source>
</evidence>
<dbReference type="GO" id="GO:0003978">
    <property type="term" value="F:UDP-glucose 4-epimerase activity"/>
    <property type="evidence" value="ECO:0007669"/>
    <property type="project" value="UniProtKB-EC"/>
</dbReference>
<dbReference type="Proteomes" id="UP000000329">
    <property type="component" value="Chromosome"/>
</dbReference>
<feature type="domain" description="NAD-dependent epimerase/dehydratase" evidence="3">
    <location>
        <begin position="3"/>
        <end position="228"/>
    </location>
</feature>
<reference evidence="4 5" key="1">
    <citation type="submission" date="2010-04" db="EMBL/GenBank/DDBJ databases">
        <title>The genome of Herbaspirillum seropedicae SmR1, an endophytic, nitrogen-fixing, plant-growth promoting beta-Proteobacteria.</title>
        <authorList>
            <person name="Pedrosa F.O."/>
            <person name="Monteiro R.A."/>
            <person name="Wassem R."/>
            <person name="Cruz L.M."/>
            <person name="Ayub R.A."/>
            <person name="Colauto N.B."/>
            <person name="Fernandez M.A."/>
            <person name="Fungaro M.H.P."/>
            <person name="Grisard E.C."/>
            <person name="Hungria M."/>
            <person name="Madeira H.M.F."/>
            <person name="Nodari R.O."/>
            <person name="Osaku C.A."/>
            <person name="Petzl-Erler M.L."/>
            <person name="Terenzi H."/>
            <person name="Vieira L.G.E."/>
            <person name="Almeida M.I.M."/>
            <person name="Alves L.R."/>
            <person name="Arantes O.M.N."/>
            <person name="Balsanelli E."/>
            <person name="Barcellos F.G."/>
            <person name="Baura V.A."/>
            <person name="Binde D.R."/>
            <person name="Campo R.J."/>
            <person name="Chubatsu L.S."/>
            <person name="Chueire L.M.O."/>
            <person name="Ciferri R.R."/>
            <person name="Correa L.C."/>
            <person name="da Conceicao Silva J.L."/>
            <person name="Dabul A.N.G."/>
            <person name="Dambros B.P."/>
            <person name="Faoro H."/>
            <person name="Favetti A."/>
            <person name="Friedermann G."/>
            <person name="Furlaneto M.C."/>
            <person name="Gasques L.S."/>
            <person name="Gimenes C.C.T."/>
            <person name="Gioppo N.M.R."/>
            <person name="Glienke-Blanco C."/>
            <person name="Godoy L.P."/>
            <person name="Guerra M.P."/>
            <person name="Karp S."/>
            <person name="Kava-Cordeiro V."/>
            <person name="Margarido V.P."/>
            <person name="Mathioni S.M."/>
            <person name="Menck-Soares M.A."/>
            <person name="Murace N.K."/>
            <person name="Nicolas M.F."/>
            <person name="Oliveira C.E.C."/>
            <person name="Pagnan N.A.B."/>
            <person name="Pamphile J.A."/>
            <person name="Patussi E.V."/>
            <person name="Pereira L.F.P."/>
            <person name="Pereira-Ferrari L."/>
            <person name="Pinto F.G.S."/>
            <person name="Precoma C."/>
            <person name="Prioli A.J."/>
            <person name="Prioli S.M.A.P."/>
            <person name="Raittz R.T."/>
            <person name="Ramos H.J.O."/>
            <person name="Ribeiro E.M.S.F."/>
            <person name="Rigo L.U."/>
            <person name="Rocha C.L.M.S.C."/>
            <person name="Rocha S.N."/>
            <person name="Santos K."/>
            <person name="Satori D."/>
            <person name="Silva A.G."/>
            <person name="Simao R.C.G."/>
            <person name="Soares M.A.M."/>
            <person name="Souza E.M."/>
            <person name="Steffens M.B.R."/>
            <person name="Steindel M."/>
            <person name="Tadra-Sfeir M.Z."/>
            <person name="Takahashi E.K."/>
            <person name="Torres R.A."/>
            <person name="Valle J.S."/>
            <person name="Vernal J.I."/>
            <person name="Vilas-Boas L.A."/>
            <person name="Watanabe M.A.E."/>
            <person name="Weiss V.A."/>
            <person name="Yates M.A."/>
            <person name="Souza E.M."/>
        </authorList>
    </citation>
    <scope>NUCLEOTIDE SEQUENCE [LARGE SCALE GENOMIC DNA]</scope>
    <source>
        <strain evidence="4 5">SmR1</strain>
    </source>
</reference>
<evidence type="ECO:0000313" key="4">
    <source>
        <dbReference type="EMBL" id="ADJ62001.1"/>
    </source>
</evidence>
<comment type="pathway">
    <text evidence="1">Bacterial outer membrane biogenesis; LPS O-antigen biosynthesis.</text>
</comment>
<dbReference type="EC" id="5.1.3.2" evidence="4"/>
<dbReference type="EMBL" id="CP002039">
    <property type="protein sequence ID" value="ADJ62001.1"/>
    <property type="molecule type" value="Genomic_DNA"/>
</dbReference>
<dbReference type="Pfam" id="PF01370">
    <property type="entry name" value="Epimerase"/>
    <property type="match status" value="1"/>
</dbReference>
<evidence type="ECO:0000259" key="3">
    <source>
        <dbReference type="Pfam" id="PF01370"/>
    </source>
</evidence>
<dbReference type="STRING" id="757424.Hsero_0476"/>
<keyword evidence="5" id="KW-1185">Reference proteome</keyword>
<sequence>MHILVTGASGFVGRALLSRLDSEGQHLLRGAFRPSSETVMDRERIERTVISGLDPETDWSAALHNIEAVVHCAARVHVMNETAGDPLAEFRRINLEGSLALARQAQQAGVQRFIFLSSIKVNGEQTSLGRPFTADDKPAPTDPYGISKMEAEQALLELGRTGKMQVVIIRPVLVYGPGVKANFLSMMRWLDKGMPLPLGGITHNRRSLVALDNLVDLITVCLAHPAAAGQVFLASDGEDLSTTGMLQRLGRALDKSPTLLPVPASWLTLAARLMGKKGIAQRLCGSLQVDISKNRELLGWSPPITVDAAFRKTVDAYRRA</sequence>
<evidence type="ECO:0000313" key="5">
    <source>
        <dbReference type="Proteomes" id="UP000000329"/>
    </source>
</evidence>
<comment type="similarity">
    <text evidence="2">Belongs to the NAD(P)-dependent epimerase/dehydratase family.</text>
</comment>
<dbReference type="GeneID" id="29390392"/>
<keyword evidence="4" id="KW-0413">Isomerase</keyword>
<name>D8IXC6_HERSS</name>
<gene>
    <name evidence="4" type="primary">galE</name>
    <name evidence="4" type="ordered locus">Hsero_0476</name>
</gene>
<dbReference type="InterPro" id="IPR001509">
    <property type="entry name" value="Epimerase_deHydtase"/>
</dbReference>
<dbReference type="PANTHER" id="PTHR43000">
    <property type="entry name" value="DTDP-D-GLUCOSE 4,6-DEHYDRATASE-RELATED"/>
    <property type="match status" value="1"/>
</dbReference>
<accession>D8IXC6</accession>
<dbReference type="eggNOG" id="COG0451">
    <property type="taxonomic scope" value="Bacteria"/>
</dbReference>
<dbReference type="SUPFAM" id="SSF51735">
    <property type="entry name" value="NAD(P)-binding Rossmann-fold domains"/>
    <property type="match status" value="1"/>
</dbReference>
<dbReference type="InterPro" id="IPR036291">
    <property type="entry name" value="NAD(P)-bd_dom_sf"/>
</dbReference>
<dbReference type="OrthoDB" id="9801056at2"/>
<dbReference type="Gene3D" id="3.40.50.720">
    <property type="entry name" value="NAD(P)-binding Rossmann-like Domain"/>
    <property type="match status" value="1"/>
</dbReference>
<dbReference type="KEGG" id="hse:Hsero_0476"/>
<dbReference type="HOGENOM" id="CLU_007383_6_1_4"/>
<dbReference type="RefSeq" id="WP_013232519.1">
    <property type="nucleotide sequence ID" value="NC_014323.1"/>
</dbReference>
<dbReference type="CDD" id="cd05232">
    <property type="entry name" value="UDP_G4E_4_SDR_e"/>
    <property type="match status" value="1"/>
</dbReference>
<organism evidence="4 5">
    <name type="scientific">Herbaspirillum seropedicae (strain SmR1)</name>
    <dbReference type="NCBI Taxonomy" id="757424"/>
    <lineage>
        <taxon>Bacteria</taxon>
        <taxon>Pseudomonadati</taxon>
        <taxon>Pseudomonadota</taxon>
        <taxon>Betaproteobacteria</taxon>
        <taxon>Burkholderiales</taxon>
        <taxon>Oxalobacteraceae</taxon>
        <taxon>Herbaspirillum</taxon>
    </lineage>
</organism>